<sequence>MGTLRESKMCIVVLVMTALVTTLLSLALNFSPSSVINWLPLQQLDLQAVFNQTFTNYQADMSERSRKNETAAPTSESKPTLDFEVTRRLVETNLRDAYFFFSNQLKQLYSSNTKMKPEDFKNLQKEGAERIRILQYDLRRLGQVGDEEGSWRQREAKELSEEIQQRLHRLQHPPDCATAKKLLCDLNAPCGFGCEIHHLIHCFMAAYEKNRTLILNSAGWRYSPKGWETVFQPFSETCTNFSAKNMTNWPGTNESQTVRFPDFYTMIPPPVNLPLAIPQDISERLIRLHGSPGVWWVGQFIKYFFKLHPYVKEMINNTQKAIQFQHPIVGVHVRRTNKYTEARFYNVDDYMEQAEEYFAGLEIFNPNVTRRIYLASEEPKVYEEVKLKYPHYKILYHQKKIDVVQMSTRRSLTSLRDLLVDIHFLTHSDYVILTFSSNFGRLVYEIMQTLHPDASDKFYSLDSTYFSYAQRPSFLKSRFHHHDRRTNLTIEQGKKLMSPSWSHDFRNDLYLPYKTSEKTVAIPYYKLENVVDVVNVDSP</sequence>
<organism evidence="5 6">
    <name type="scientific">Cherax quadricarinatus</name>
    <name type="common">Australian red claw crayfish</name>
    <dbReference type="NCBI Taxonomy" id="27406"/>
    <lineage>
        <taxon>Eukaryota</taxon>
        <taxon>Metazoa</taxon>
        <taxon>Ecdysozoa</taxon>
        <taxon>Arthropoda</taxon>
        <taxon>Crustacea</taxon>
        <taxon>Multicrustacea</taxon>
        <taxon>Malacostraca</taxon>
        <taxon>Eumalacostraca</taxon>
        <taxon>Eucarida</taxon>
        <taxon>Decapoda</taxon>
        <taxon>Pleocyemata</taxon>
        <taxon>Astacidea</taxon>
        <taxon>Parastacoidea</taxon>
        <taxon>Parastacidae</taxon>
        <taxon>Cherax</taxon>
    </lineage>
</organism>
<dbReference type="PROSITE" id="PS51659">
    <property type="entry name" value="GT23"/>
    <property type="match status" value="1"/>
</dbReference>
<dbReference type="CDD" id="cd11300">
    <property type="entry name" value="Fut8_like"/>
    <property type="match status" value="1"/>
</dbReference>
<feature type="region of interest" description="Important for donor substrate binding" evidence="3">
    <location>
        <begin position="334"/>
        <end position="335"/>
    </location>
</feature>
<dbReference type="EMBL" id="JARKIK010000042">
    <property type="protein sequence ID" value="KAK8737630.1"/>
    <property type="molecule type" value="Genomic_DNA"/>
</dbReference>
<evidence type="ECO:0000256" key="2">
    <source>
        <dbReference type="ARBA" id="ARBA00022679"/>
    </source>
</evidence>
<dbReference type="PANTHER" id="PTHR13132:SF29">
    <property type="entry name" value="ALPHA-(1,6)-FUCOSYLTRANSFERASE"/>
    <property type="match status" value="1"/>
</dbReference>
<keyword evidence="2 3" id="KW-0808">Transferase</keyword>
<evidence type="ECO:0000313" key="6">
    <source>
        <dbReference type="Proteomes" id="UP001445076"/>
    </source>
</evidence>
<evidence type="ECO:0000313" key="5">
    <source>
        <dbReference type="EMBL" id="KAK8737630.1"/>
    </source>
</evidence>
<dbReference type="Gene3D" id="3.40.50.11350">
    <property type="match status" value="1"/>
</dbReference>
<comment type="caution">
    <text evidence="5">The sequence shown here is derived from an EMBL/GenBank/DDBJ whole genome shotgun (WGS) entry which is preliminary data.</text>
</comment>
<reference evidence="5 6" key="1">
    <citation type="journal article" date="2024" name="BMC Genomics">
        <title>Genome assembly of redclaw crayfish (Cherax quadricarinatus) provides insights into its immune adaptation and hypoxia tolerance.</title>
        <authorList>
            <person name="Liu Z."/>
            <person name="Zheng J."/>
            <person name="Li H."/>
            <person name="Fang K."/>
            <person name="Wang S."/>
            <person name="He J."/>
            <person name="Zhou D."/>
            <person name="Weng S."/>
            <person name="Chi M."/>
            <person name="Gu Z."/>
            <person name="He J."/>
            <person name="Li F."/>
            <person name="Wang M."/>
        </authorList>
    </citation>
    <scope>NUCLEOTIDE SEQUENCE [LARGE SCALE GENOMIC DNA]</scope>
    <source>
        <strain evidence="5">ZL_2023a</strain>
    </source>
</reference>
<protein>
    <recommendedName>
        <fullName evidence="4">GT23 domain-containing protein</fullName>
    </recommendedName>
</protein>
<dbReference type="Pfam" id="PF19745">
    <property type="entry name" value="FUT8_N_cat"/>
    <property type="match status" value="1"/>
</dbReference>
<comment type="similarity">
    <text evidence="3">Belongs to the glycosyltransferase 23 family.</text>
</comment>
<name>A0AAW0X378_CHEQU</name>
<keyword evidence="6" id="KW-1185">Reference proteome</keyword>
<evidence type="ECO:0000259" key="4">
    <source>
        <dbReference type="PROSITE" id="PS51659"/>
    </source>
</evidence>
<evidence type="ECO:0000256" key="1">
    <source>
        <dbReference type="ARBA" id="ARBA00022676"/>
    </source>
</evidence>
<keyword evidence="1 3" id="KW-0328">Glycosyltransferase</keyword>
<dbReference type="EMBL" id="JARKIK010000042">
    <property type="protein sequence ID" value="KAK8737631.1"/>
    <property type="molecule type" value="Genomic_DNA"/>
</dbReference>
<feature type="domain" description="GT23" evidence="4">
    <location>
        <begin position="178"/>
        <end position="461"/>
    </location>
</feature>
<dbReference type="AlphaFoldDB" id="A0AAW0X378"/>
<accession>A0AAW0X378</accession>
<gene>
    <name evidence="5" type="ORF">OTU49_004567</name>
</gene>
<dbReference type="Gene3D" id="1.10.287.1060">
    <property type="entry name" value="ESAT-6-like"/>
    <property type="match status" value="1"/>
</dbReference>
<evidence type="ECO:0000256" key="3">
    <source>
        <dbReference type="PROSITE-ProRule" id="PRU00992"/>
    </source>
</evidence>
<dbReference type="PANTHER" id="PTHR13132">
    <property type="entry name" value="ALPHA- 1,6 -FUCOSYLTRANSFERASE"/>
    <property type="match status" value="1"/>
</dbReference>
<dbReference type="InterPro" id="IPR027350">
    <property type="entry name" value="GT23_dom"/>
</dbReference>
<reference evidence="5" key="2">
    <citation type="submission" date="2024-01" db="EMBL/GenBank/DDBJ databases">
        <authorList>
            <person name="He J."/>
            <person name="Wang M."/>
            <person name="Zheng J."/>
            <person name="Liu Z."/>
        </authorList>
    </citation>
    <scope>NUCLEOTIDE SEQUENCE</scope>
    <source>
        <strain evidence="5">ZL_2023a</strain>
        <tissue evidence="5">Muscle</tissue>
    </source>
</reference>
<dbReference type="Proteomes" id="UP001445076">
    <property type="component" value="Unassembled WGS sequence"/>
</dbReference>
<dbReference type="GO" id="GO:0006487">
    <property type="term" value="P:protein N-linked glycosylation"/>
    <property type="evidence" value="ECO:0007669"/>
    <property type="project" value="TreeGrafter"/>
</dbReference>
<proteinExistence type="inferred from homology"/>
<dbReference type="GO" id="GO:0046921">
    <property type="term" value="F:alpha-(1-&gt;6)-fucosyltransferase activity"/>
    <property type="evidence" value="ECO:0007669"/>
    <property type="project" value="TreeGrafter"/>
</dbReference>
<dbReference type="InterPro" id="IPR045573">
    <property type="entry name" value="Fut8_N_cat"/>
</dbReference>